<name>A0ABM0W328_CAMSA</name>
<evidence type="ECO:0000256" key="4">
    <source>
        <dbReference type="ARBA" id="ARBA00023002"/>
    </source>
</evidence>
<dbReference type="CDD" id="cd01080">
    <property type="entry name" value="NAD_bind_m-THF_DH_Cyclohyd"/>
    <property type="match status" value="1"/>
</dbReference>
<dbReference type="PANTHER" id="PTHR48099:SF27">
    <property type="entry name" value="BIFUNCTIONAL PROTEIN FOLD 2"/>
    <property type="match status" value="1"/>
</dbReference>
<dbReference type="PANTHER" id="PTHR48099">
    <property type="entry name" value="C-1-TETRAHYDROFOLATE SYNTHASE, CYTOPLASMIC-RELATED"/>
    <property type="match status" value="1"/>
</dbReference>
<dbReference type="SUPFAM" id="SSF53223">
    <property type="entry name" value="Aminoacid dehydrogenase-like, N-terminal domain"/>
    <property type="match status" value="1"/>
</dbReference>
<dbReference type="Gene3D" id="3.40.50.720">
    <property type="entry name" value="NAD(P)-binding Rossmann-like Domain"/>
    <property type="match status" value="1"/>
</dbReference>
<evidence type="ECO:0000313" key="9">
    <source>
        <dbReference type="RefSeq" id="XP_010464993.1"/>
    </source>
</evidence>
<reference evidence="8" key="1">
    <citation type="journal article" date="2014" name="Nat. Commun.">
        <title>The emerging biofuel crop Camelina sativa retains a highly undifferentiated hexaploid genome structure.</title>
        <authorList>
            <person name="Kagale S."/>
            <person name="Koh C."/>
            <person name="Nixon J."/>
            <person name="Bollina V."/>
            <person name="Clarke W.E."/>
            <person name="Tuteja R."/>
            <person name="Spillane C."/>
            <person name="Robinson S.J."/>
            <person name="Links M.G."/>
            <person name="Clarke C."/>
            <person name="Higgins E.E."/>
            <person name="Huebert T."/>
            <person name="Sharpe A.G."/>
            <person name="Parkin I.A."/>
        </authorList>
    </citation>
    <scope>NUCLEOTIDE SEQUENCE [LARGE SCALE GENOMIC DNA]</scope>
    <source>
        <strain evidence="8">cv. DH55</strain>
    </source>
</reference>
<evidence type="ECO:0000256" key="1">
    <source>
        <dbReference type="ARBA" id="ARBA00012776"/>
    </source>
</evidence>
<evidence type="ECO:0000256" key="5">
    <source>
        <dbReference type="ARBA" id="ARBA00023268"/>
    </source>
</evidence>
<dbReference type="Pfam" id="PF02882">
    <property type="entry name" value="THF_DHG_CYH_C"/>
    <property type="match status" value="1"/>
</dbReference>
<dbReference type="PROSITE" id="PS00766">
    <property type="entry name" value="THF_DHG_CYH_1"/>
    <property type="match status" value="1"/>
</dbReference>
<dbReference type="Pfam" id="PF00763">
    <property type="entry name" value="THF_DHG_CYH"/>
    <property type="match status" value="1"/>
</dbReference>
<dbReference type="RefSeq" id="XP_010464993.1">
    <property type="nucleotide sequence ID" value="XM_010466691.2"/>
</dbReference>
<reference evidence="9" key="2">
    <citation type="submission" date="2025-08" db="UniProtKB">
        <authorList>
            <consortium name="RefSeq"/>
        </authorList>
    </citation>
    <scope>IDENTIFICATION</scope>
    <source>
        <tissue evidence="9">Leaf</tissue>
    </source>
</reference>
<dbReference type="InterPro" id="IPR020630">
    <property type="entry name" value="THF_DH/CycHdrlase_cat_dom"/>
</dbReference>
<dbReference type="PROSITE" id="PS00767">
    <property type="entry name" value="THF_DHG_CYH_2"/>
    <property type="match status" value="1"/>
</dbReference>
<dbReference type="Proteomes" id="UP000694864">
    <property type="component" value="Chromosome 15"/>
</dbReference>
<evidence type="ECO:0000259" key="7">
    <source>
        <dbReference type="Pfam" id="PF02882"/>
    </source>
</evidence>
<dbReference type="NCBIfam" id="NF010783">
    <property type="entry name" value="PRK14186.1"/>
    <property type="match status" value="1"/>
</dbReference>
<accession>A0ABM0W328</accession>
<dbReference type="GeneID" id="104745448"/>
<evidence type="ECO:0000313" key="8">
    <source>
        <dbReference type="Proteomes" id="UP000694864"/>
    </source>
</evidence>
<dbReference type="Gene3D" id="3.40.50.10860">
    <property type="entry name" value="Leucine Dehydrogenase, chain A, domain 1"/>
    <property type="match status" value="1"/>
</dbReference>
<keyword evidence="3" id="KW-0378">Hydrolase</keyword>
<keyword evidence="4" id="KW-0560">Oxidoreductase</keyword>
<keyword evidence="5" id="KW-0511">Multifunctional enzyme</keyword>
<feature type="domain" description="Tetrahydrofolate dehydrogenase/cyclohydrolase catalytic" evidence="6">
    <location>
        <begin position="12"/>
        <end position="127"/>
    </location>
</feature>
<dbReference type="EC" id="3.5.4.9" evidence="1"/>
<keyword evidence="8" id="KW-1185">Reference proteome</keyword>
<dbReference type="HAMAP" id="MF_01576">
    <property type="entry name" value="THF_DHG_CYH"/>
    <property type="match status" value="1"/>
</dbReference>
<dbReference type="PRINTS" id="PR00085">
    <property type="entry name" value="THFDHDRGNASE"/>
</dbReference>
<protein>
    <recommendedName>
        <fullName evidence="1">methenyltetrahydrofolate cyclohydrolase</fullName>
        <ecNumber evidence="1">3.5.4.9</ecNumber>
    </recommendedName>
</protein>
<evidence type="ECO:0000259" key="6">
    <source>
        <dbReference type="Pfam" id="PF00763"/>
    </source>
</evidence>
<feature type="domain" description="Tetrahydrofolate dehydrogenase/cyclohydrolase NAD(P)-binding" evidence="7">
    <location>
        <begin position="148"/>
        <end position="295"/>
    </location>
</feature>
<dbReference type="SUPFAM" id="SSF51735">
    <property type="entry name" value="NAD(P)-binding Rossmann-fold domains"/>
    <property type="match status" value="1"/>
</dbReference>
<dbReference type="InterPro" id="IPR020867">
    <property type="entry name" value="THF_DH/CycHdrlase_CS"/>
</dbReference>
<dbReference type="NCBIfam" id="NF008058">
    <property type="entry name" value="PRK10792.1"/>
    <property type="match status" value="1"/>
</dbReference>
<evidence type="ECO:0000256" key="3">
    <source>
        <dbReference type="ARBA" id="ARBA00022801"/>
    </source>
</evidence>
<evidence type="ECO:0000256" key="2">
    <source>
        <dbReference type="ARBA" id="ARBA00022563"/>
    </source>
</evidence>
<proteinExistence type="inferred from homology"/>
<gene>
    <name evidence="9" type="primary">LOC104745448</name>
</gene>
<keyword evidence="2" id="KW-0554">One-carbon metabolism</keyword>
<sequence length="299" mass="31694">MASPSDQTAKIIDGKEIAHTIRSEIAEEVRVLSEKHGKVPGLAVVIVGDRKDSQTYVNTKRKACAEVGIKSFDVGLPEEVSEADLITKVHELNSNPDIHGILVQLPLPKHINEENVLGAISIDKDVDGFHPLNIGKLAMKGREPLFLPCTPKGCLELLARSGVQIKGQRAVVVGRSNIVGLPVSLLLLKADATVTIAHSHTKDPEAIIREADIVIAACGQAHMIKGDWIKPGAAVIDVGTNAVSDPSKKSGYRLVGDVDFAEASKVAGFITPVPGGVGPMTVAMLLRNTVDGAKRVFGQ</sequence>
<dbReference type="InterPro" id="IPR046346">
    <property type="entry name" value="Aminoacid_DH-like_N_sf"/>
</dbReference>
<dbReference type="InterPro" id="IPR036291">
    <property type="entry name" value="NAD(P)-bd_dom_sf"/>
</dbReference>
<dbReference type="InterPro" id="IPR020631">
    <property type="entry name" value="THF_DH/CycHdrlase_NAD-bd_dom"/>
</dbReference>
<dbReference type="InterPro" id="IPR000672">
    <property type="entry name" value="THF_DH/CycHdrlase"/>
</dbReference>
<organism evidence="8 9">
    <name type="scientific">Camelina sativa</name>
    <name type="common">False flax</name>
    <name type="synonym">Myagrum sativum</name>
    <dbReference type="NCBI Taxonomy" id="90675"/>
    <lineage>
        <taxon>Eukaryota</taxon>
        <taxon>Viridiplantae</taxon>
        <taxon>Streptophyta</taxon>
        <taxon>Embryophyta</taxon>
        <taxon>Tracheophyta</taxon>
        <taxon>Spermatophyta</taxon>
        <taxon>Magnoliopsida</taxon>
        <taxon>eudicotyledons</taxon>
        <taxon>Gunneridae</taxon>
        <taxon>Pentapetalae</taxon>
        <taxon>rosids</taxon>
        <taxon>malvids</taxon>
        <taxon>Brassicales</taxon>
        <taxon>Brassicaceae</taxon>
        <taxon>Camelineae</taxon>
        <taxon>Camelina</taxon>
    </lineage>
</organism>